<keyword evidence="6 8" id="KW-1133">Transmembrane helix</keyword>
<name>A0ABR7MVM7_9FIRM</name>
<comment type="subcellular location">
    <subcellularLocation>
        <location evidence="1">Cell membrane</location>
        <topology evidence="1">Multi-pass membrane protein</topology>
    </subcellularLocation>
</comment>
<dbReference type="EMBL" id="JACRSW010000032">
    <property type="protein sequence ID" value="MBC8557850.1"/>
    <property type="molecule type" value="Genomic_DNA"/>
</dbReference>
<feature type="transmembrane region" description="Helical" evidence="8">
    <location>
        <begin position="32"/>
        <end position="48"/>
    </location>
</feature>
<keyword evidence="3" id="KW-1003">Cell membrane</keyword>
<dbReference type="Proteomes" id="UP000637513">
    <property type="component" value="Unassembled WGS sequence"/>
</dbReference>
<feature type="transmembrane region" description="Helical" evidence="8">
    <location>
        <begin position="55"/>
        <end position="82"/>
    </location>
</feature>
<comment type="similarity">
    <text evidence="2">Belongs to the MreD family.</text>
</comment>
<evidence type="ECO:0000256" key="4">
    <source>
        <dbReference type="ARBA" id="ARBA00022692"/>
    </source>
</evidence>
<evidence type="ECO:0000256" key="8">
    <source>
        <dbReference type="SAM" id="Phobius"/>
    </source>
</evidence>
<accession>A0ABR7MVM7</accession>
<keyword evidence="5" id="KW-0133">Cell shape</keyword>
<evidence type="ECO:0000256" key="1">
    <source>
        <dbReference type="ARBA" id="ARBA00004651"/>
    </source>
</evidence>
<dbReference type="InterPro" id="IPR007227">
    <property type="entry name" value="Cell_shape_determining_MreD"/>
</dbReference>
<proteinExistence type="inferred from homology"/>
<dbReference type="Gene3D" id="1.10.1760.20">
    <property type="match status" value="1"/>
</dbReference>
<dbReference type="Pfam" id="PF04093">
    <property type="entry name" value="MreD"/>
    <property type="match status" value="1"/>
</dbReference>
<keyword evidence="7 8" id="KW-0472">Membrane</keyword>
<evidence type="ECO:0000256" key="3">
    <source>
        <dbReference type="ARBA" id="ARBA00022475"/>
    </source>
</evidence>
<sequence length="177" mass="20432">MKIKRYLSIFFMIVFCFLMQTTVLSHFKLTNIIPNLLVIMTSASGFMFGRRYGMFAGVICGGLMDLIYGDVVGVCIFIFVLIGFLNGLANKYYFKDDLSIPLSAMGLSDLAFGMLYYICNFLLCGRLDLLAYVKDIMIPEMIYTILFGVILYKFLYWLDDKLYPPEEIPLHKNDRLY</sequence>
<reference evidence="9 10" key="1">
    <citation type="submission" date="2020-08" db="EMBL/GenBank/DDBJ databases">
        <title>Genome public.</title>
        <authorList>
            <person name="Liu C."/>
            <person name="Sun Q."/>
        </authorList>
    </citation>
    <scope>NUCLEOTIDE SEQUENCE [LARGE SCALE GENOMIC DNA]</scope>
    <source>
        <strain evidence="9 10">BX3</strain>
    </source>
</reference>
<dbReference type="NCBIfam" id="TIGR03426">
    <property type="entry name" value="shape_MreD"/>
    <property type="match status" value="1"/>
</dbReference>
<organism evidence="9 10">
    <name type="scientific">Jutongia hominis</name>
    <dbReference type="NCBI Taxonomy" id="2763664"/>
    <lineage>
        <taxon>Bacteria</taxon>
        <taxon>Bacillati</taxon>
        <taxon>Bacillota</taxon>
        <taxon>Clostridia</taxon>
        <taxon>Lachnospirales</taxon>
        <taxon>Lachnospiraceae</taxon>
        <taxon>Jutongia</taxon>
    </lineage>
</organism>
<gene>
    <name evidence="9" type="primary">mreD</name>
    <name evidence="9" type="ORF">H8700_09030</name>
</gene>
<evidence type="ECO:0000313" key="9">
    <source>
        <dbReference type="EMBL" id="MBC8557850.1"/>
    </source>
</evidence>
<keyword evidence="10" id="KW-1185">Reference proteome</keyword>
<keyword evidence="4 8" id="KW-0812">Transmembrane</keyword>
<feature type="transmembrane region" description="Helical" evidence="8">
    <location>
        <begin position="102"/>
        <end position="124"/>
    </location>
</feature>
<evidence type="ECO:0000256" key="2">
    <source>
        <dbReference type="ARBA" id="ARBA00007776"/>
    </source>
</evidence>
<dbReference type="RefSeq" id="WP_249305258.1">
    <property type="nucleotide sequence ID" value="NZ_JACRSW010000032.1"/>
</dbReference>
<evidence type="ECO:0000256" key="6">
    <source>
        <dbReference type="ARBA" id="ARBA00022989"/>
    </source>
</evidence>
<feature type="transmembrane region" description="Helical" evidence="8">
    <location>
        <begin position="136"/>
        <end position="155"/>
    </location>
</feature>
<evidence type="ECO:0000313" key="10">
    <source>
        <dbReference type="Proteomes" id="UP000637513"/>
    </source>
</evidence>
<evidence type="ECO:0000256" key="5">
    <source>
        <dbReference type="ARBA" id="ARBA00022960"/>
    </source>
</evidence>
<protein>
    <submittedName>
        <fullName evidence="9">Rod shape-determining protein MreD</fullName>
    </submittedName>
</protein>
<evidence type="ECO:0000256" key="7">
    <source>
        <dbReference type="ARBA" id="ARBA00023136"/>
    </source>
</evidence>
<feature type="transmembrane region" description="Helical" evidence="8">
    <location>
        <begin position="7"/>
        <end position="26"/>
    </location>
</feature>
<comment type="caution">
    <text evidence="9">The sequence shown here is derived from an EMBL/GenBank/DDBJ whole genome shotgun (WGS) entry which is preliminary data.</text>
</comment>